<feature type="compositionally biased region" description="Basic and acidic residues" evidence="1">
    <location>
        <begin position="36"/>
        <end position="47"/>
    </location>
</feature>
<proteinExistence type="predicted"/>
<feature type="region of interest" description="Disordered" evidence="1">
    <location>
        <begin position="33"/>
        <end position="87"/>
    </location>
</feature>
<protein>
    <submittedName>
        <fullName evidence="2">Uncharacterized protein</fullName>
    </submittedName>
</protein>
<evidence type="ECO:0000256" key="1">
    <source>
        <dbReference type="SAM" id="MobiDB-lite"/>
    </source>
</evidence>
<dbReference type="EMBL" id="JANPWB010000008">
    <property type="protein sequence ID" value="KAJ1165669.1"/>
    <property type="molecule type" value="Genomic_DNA"/>
</dbReference>
<dbReference type="Proteomes" id="UP001066276">
    <property type="component" value="Chromosome 4_2"/>
</dbReference>
<name>A0AAV7SNT7_PLEWA</name>
<reference evidence="2" key="1">
    <citation type="journal article" date="2022" name="bioRxiv">
        <title>Sequencing and chromosome-scale assembly of the giantPleurodeles waltlgenome.</title>
        <authorList>
            <person name="Brown T."/>
            <person name="Elewa A."/>
            <person name="Iarovenko S."/>
            <person name="Subramanian E."/>
            <person name="Araus A.J."/>
            <person name="Petzold A."/>
            <person name="Susuki M."/>
            <person name="Suzuki K.-i.T."/>
            <person name="Hayashi T."/>
            <person name="Toyoda A."/>
            <person name="Oliveira C."/>
            <person name="Osipova E."/>
            <person name="Leigh N.D."/>
            <person name="Simon A."/>
            <person name="Yun M.H."/>
        </authorList>
    </citation>
    <scope>NUCLEOTIDE SEQUENCE</scope>
    <source>
        <strain evidence="2">20211129_DDA</strain>
        <tissue evidence="2">Liver</tissue>
    </source>
</reference>
<organism evidence="2 3">
    <name type="scientific">Pleurodeles waltl</name>
    <name type="common">Iberian ribbed newt</name>
    <dbReference type="NCBI Taxonomy" id="8319"/>
    <lineage>
        <taxon>Eukaryota</taxon>
        <taxon>Metazoa</taxon>
        <taxon>Chordata</taxon>
        <taxon>Craniata</taxon>
        <taxon>Vertebrata</taxon>
        <taxon>Euteleostomi</taxon>
        <taxon>Amphibia</taxon>
        <taxon>Batrachia</taxon>
        <taxon>Caudata</taxon>
        <taxon>Salamandroidea</taxon>
        <taxon>Salamandridae</taxon>
        <taxon>Pleurodelinae</taxon>
        <taxon>Pleurodeles</taxon>
    </lineage>
</organism>
<sequence>MSGKRCRCYGDAVNVILGCKDSVHHHLEVLWGPTDGGEKHEGTEHARGSLRGCSEASDVQDVTPAAVALQHRTPDLQRKLRSGVRED</sequence>
<keyword evidence="3" id="KW-1185">Reference proteome</keyword>
<accession>A0AAV7SNT7</accession>
<feature type="compositionally biased region" description="Basic and acidic residues" evidence="1">
    <location>
        <begin position="72"/>
        <end position="87"/>
    </location>
</feature>
<gene>
    <name evidence="2" type="ORF">NDU88_006086</name>
</gene>
<dbReference type="AlphaFoldDB" id="A0AAV7SNT7"/>
<evidence type="ECO:0000313" key="2">
    <source>
        <dbReference type="EMBL" id="KAJ1165669.1"/>
    </source>
</evidence>
<comment type="caution">
    <text evidence="2">The sequence shown here is derived from an EMBL/GenBank/DDBJ whole genome shotgun (WGS) entry which is preliminary data.</text>
</comment>
<evidence type="ECO:0000313" key="3">
    <source>
        <dbReference type="Proteomes" id="UP001066276"/>
    </source>
</evidence>